<evidence type="ECO:0000313" key="9">
    <source>
        <dbReference type="Proteomes" id="UP000094526"/>
    </source>
</evidence>
<keyword evidence="4" id="KW-0560">Oxidoreductase</keyword>
<comment type="caution">
    <text evidence="8">The sequence shown here is derived from an EMBL/GenBank/DDBJ whole genome shotgun (WGS) entry which is preliminary data.</text>
</comment>
<dbReference type="Proteomes" id="UP000094526">
    <property type="component" value="Unassembled WGS sequence"/>
</dbReference>
<feature type="region of interest" description="Disordered" evidence="6">
    <location>
        <begin position="463"/>
        <end position="484"/>
    </location>
</feature>
<evidence type="ECO:0000313" key="8">
    <source>
        <dbReference type="EMBL" id="OCT44098.1"/>
    </source>
</evidence>
<gene>
    <name evidence="8" type="primary">nicC</name>
    <name evidence="8" type="ORF">CLCR_00627</name>
</gene>
<keyword evidence="2" id="KW-0285">Flavoprotein</keyword>
<evidence type="ECO:0000256" key="3">
    <source>
        <dbReference type="ARBA" id="ARBA00022827"/>
    </source>
</evidence>
<feature type="domain" description="FAD-binding" evidence="7">
    <location>
        <begin position="7"/>
        <end position="358"/>
    </location>
</feature>
<dbReference type="AlphaFoldDB" id="A0A1C1C6J7"/>
<evidence type="ECO:0000256" key="2">
    <source>
        <dbReference type="ARBA" id="ARBA00022630"/>
    </source>
</evidence>
<evidence type="ECO:0000256" key="5">
    <source>
        <dbReference type="ARBA" id="ARBA00023033"/>
    </source>
</evidence>
<dbReference type="PRINTS" id="PR00420">
    <property type="entry name" value="RNGMNOXGNASE"/>
</dbReference>
<dbReference type="InterPro" id="IPR002938">
    <property type="entry name" value="FAD-bd"/>
</dbReference>
<keyword evidence="3" id="KW-0274">FAD</keyword>
<dbReference type="PANTHER" id="PTHR13789">
    <property type="entry name" value="MONOOXYGENASE"/>
    <property type="match status" value="1"/>
</dbReference>
<dbReference type="GO" id="GO:0071949">
    <property type="term" value="F:FAD binding"/>
    <property type="evidence" value="ECO:0007669"/>
    <property type="project" value="InterPro"/>
</dbReference>
<accession>A0A1C1C6J7</accession>
<comment type="similarity">
    <text evidence="1">Belongs to the paxM FAD-dependent monooxygenase family.</text>
</comment>
<organism evidence="8 9">
    <name type="scientific">Cladophialophora carrionii</name>
    <dbReference type="NCBI Taxonomy" id="86049"/>
    <lineage>
        <taxon>Eukaryota</taxon>
        <taxon>Fungi</taxon>
        <taxon>Dikarya</taxon>
        <taxon>Ascomycota</taxon>
        <taxon>Pezizomycotina</taxon>
        <taxon>Eurotiomycetes</taxon>
        <taxon>Chaetothyriomycetidae</taxon>
        <taxon>Chaetothyriales</taxon>
        <taxon>Herpotrichiellaceae</taxon>
        <taxon>Cladophialophora</taxon>
    </lineage>
</organism>
<dbReference type="SUPFAM" id="SSF51905">
    <property type="entry name" value="FAD/NAD(P)-binding domain"/>
    <property type="match status" value="1"/>
</dbReference>
<dbReference type="STRING" id="86049.A0A1C1C6J7"/>
<dbReference type="VEuPathDB" id="FungiDB:CLCR_00627"/>
<sequence>MAKVHLHVCIVGAGLGGLAAAISIARAGHKVTILEQAPALGEVGAGIQVPPNSTRILSRWGLLPALEAVSVRPQSFVLRSYRDGKVLSTQPLIPHCESTYGYPYLHIHRADYHRILVEEARRQGVDIILDSFVTEIDFATPAVHIKNRPEPFVADLVIGADGLKSVCREALLGRPDPPHLTGDLAYRMVVPADRMREHALLRDLASTPNINYWMGPDSHAVCYLLKGGDLYNIVIACPDNLPEFVNQQKADREEMHALFEKWDPQLRALLDLCNDTSKWRLQNSREMSSWSHPRGRFTLLGDACHATLPYLAQGAAQAVEDGAVLGHLLAKIERRAQLPDVLAIYEGLRKPRTTRVVTGSSHLGREIFHLHDGPRQRERDRQLLAWNDAPFEGYQNRWRDPVFQQFLFGYDALEVVEDAWARYRDGRFPGTIGRFAENEDEDEDEVEDEVVLALAGANELAGLRRQEGTTSSRDIGVGAAEARL</sequence>
<evidence type="ECO:0000259" key="7">
    <source>
        <dbReference type="Pfam" id="PF01494"/>
    </source>
</evidence>
<dbReference type="InterPro" id="IPR036188">
    <property type="entry name" value="FAD/NAD-bd_sf"/>
</dbReference>
<dbReference type="GO" id="GO:0004497">
    <property type="term" value="F:monooxygenase activity"/>
    <property type="evidence" value="ECO:0007669"/>
    <property type="project" value="UniProtKB-KW"/>
</dbReference>
<evidence type="ECO:0000256" key="1">
    <source>
        <dbReference type="ARBA" id="ARBA00007992"/>
    </source>
</evidence>
<evidence type="ECO:0000256" key="6">
    <source>
        <dbReference type="SAM" id="MobiDB-lite"/>
    </source>
</evidence>
<dbReference type="Gene3D" id="3.50.50.60">
    <property type="entry name" value="FAD/NAD(P)-binding domain"/>
    <property type="match status" value="1"/>
</dbReference>
<name>A0A1C1C6J7_9EURO</name>
<protein>
    <submittedName>
        <fullName evidence="8">6-hydroxynicotinate 3-monooxygenase</fullName>
    </submittedName>
</protein>
<dbReference type="PANTHER" id="PTHR13789:SF147">
    <property type="entry name" value="PUTATIVE (AFU_ORTHOLOGUE AFUA_2G01950)-RELATED"/>
    <property type="match status" value="1"/>
</dbReference>
<dbReference type="SUPFAM" id="SSF54373">
    <property type="entry name" value="FAD-linked reductases, C-terminal domain"/>
    <property type="match status" value="1"/>
</dbReference>
<keyword evidence="9" id="KW-1185">Reference proteome</keyword>
<dbReference type="OrthoDB" id="16820at2759"/>
<keyword evidence="5 8" id="KW-0503">Monooxygenase</keyword>
<dbReference type="InterPro" id="IPR050493">
    <property type="entry name" value="FAD-dep_Monooxygenase_BioMet"/>
</dbReference>
<reference evidence="9" key="1">
    <citation type="submission" date="2015-07" db="EMBL/GenBank/DDBJ databases">
        <authorList>
            <person name="Teixeira M.M."/>
            <person name="Souza R.C."/>
            <person name="Almeida L.G."/>
            <person name="Vicente V.A."/>
            <person name="de Hoog S."/>
            <person name="Bocca A.L."/>
            <person name="de Almeida S.R."/>
            <person name="Vasconcelos A.T."/>
            <person name="Felipe M.S."/>
        </authorList>
    </citation>
    <scope>NUCLEOTIDE SEQUENCE [LARGE SCALE GENOMIC DNA]</scope>
    <source>
        <strain evidence="9">KSF</strain>
    </source>
</reference>
<dbReference type="VEuPathDB" id="FungiDB:G647_01036"/>
<dbReference type="eggNOG" id="KOG2614">
    <property type="taxonomic scope" value="Eukaryota"/>
</dbReference>
<dbReference type="EMBL" id="LGRB01000021">
    <property type="protein sequence ID" value="OCT44098.1"/>
    <property type="molecule type" value="Genomic_DNA"/>
</dbReference>
<dbReference type="Pfam" id="PF01494">
    <property type="entry name" value="FAD_binding_3"/>
    <property type="match status" value="1"/>
</dbReference>
<proteinExistence type="inferred from homology"/>
<evidence type="ECO:0000256" key="4">
    <source>
        <dbReference type="ARBA" id="ARBA00023002"/>
    </source>
</evidence>
<dbReference type="FunFam" id="3.50.50.60:FF:000115">
    <property type="entry name" value="Salicylate hydroxylase, putative"/>
    <property type="match status" value="1"/>
</dbReference>